<dbReference type="NCBIfam" id="NF002542">
    <property type="entry name" value="PRK02101.1-3"/>
    <property type="match status" value="1"/>
</dbReference>
<evidence type="ECO:0000313" key="2">
    <source>
        <dbReference type="EMBL" id="AEV32569.1"/>
    </source>
</evidence>
<dbReference type="eggNOG" id="COG3022">
    <property type="taxonomic scope" value="Bacteria"/>
</dbReference>
<dbReference type="OrthoDB" id="9777133at2"/>
<keyword evidence="3" id="KW-1185">Reference proteome</keyword>
<dbReference type="GO" id="GO:0033194">
    <property type="term" value="P:response to hydroperoxide"/>
    <property type="evidence" value="ECO:0007669"/>
    <property type="project" value="TreeGrafter"/>
</dbReference>
<comment type="similarity">
    <text evidence="1">Belongs to the UPF0246 family.</text>
</comment>
<organism evidence="2 3">
    <name type="scientific">Owenweeksia hongkongensis (strain DSM 17368 / CIP 108786 / JCM 12287 / NRRL B-23963 / UST20020801)</name>
    <dbReference type="NCBI Taxonomy" id="926562"/>
    <lineage>
        <taxon>Bacteria</taxon>
        <taxon>Pseudomonadati</taxon>
        <taxon>Bacteroidota</taxon>
        <taxon>Flavobacteriia</taxon>
        <taxon>Flavobacteriales</taxon>
        <taxon>Owenweeksiaceae</taxon>
        <taxon>Owenweeksia</taxon>
    </lineage>
</organism>
<dbReference type="HAMAP" id="MF_00652">
    <property type="entry name" value="UPF0246"/>
    <property type="match status" value="1"/>
</dbReference>
<dbReference type="Pfam" id="PF03883">
    <property type="entry name" value="H2O2_YaaD"/>
    <property type="match status" value="1"/>
</dbReference>
<dbReference type="Proteomes" id="UP000005631">
    <property type="component" value="Chromosome"/>
</dbReference>
<dbReference type="RefSeq" id="WP_014201925.1">
    <property type="nucleotide sequence ID" value="NC_016599.1"/>
</dbReference>
<dbReference type="InterPro" id="IPR005583">
    <property type="entry name" value="YaaA"/>
</dbReference>
<protein>
    <recommendedName>
        <fullName evidence="1">UPF0246 protein Oweho_1579</fullName>
    </recommendedName>
</protein>
<dbReference type="KEGG" id="oho:Oweho_1579"/>
<accession>G8QZE1</accession>
<evidence type="ECO:0000313" key="3">
    <source>
        <dbReference type="Proteomes" id="UP000005631"/>
    </source>
</evidence>
<gene>
    <name evidence="2" type="ordered locus">Oweho_1579</name>
</gene>
<proteinExistence type="inferred from homology"/>
<name>G8QZE1_OWEHD</name>
<evidence type="ECO:0000256" key="1">
    <source>
        <dbReference type="HAMAP-Rule" id="MF_00652"/>
    </source>
</evidence>
<reference evidence="2 3" key="1">
    <citation type="journal article" date="2012" name="Stand. Genomic Sci.">
        <title>Genome sequence of the orange-pigmented seawater bacterium Owenweeksia hongkongensis type strain (UST20020801(T)).</title>
        <authorList>
            <person name="Riedel T."/>
            <person name="Held B."/>
            <person name="Nolan M."/>
            <person name="Lucas S."/>
            <person name="Lapidus A."/>
            <person name="Tice H."/>
            <person name="Del Rio T.G."/>
            <person name="Cheng J.F."/>
            <person name="Han C."/>
            <person name="Tapia R."/>
            <person name="Goodwin L.A."/>
            <person name="Pitluck S."/>
            <person name="Liolios K."/>
            <person name="Mavromatis K."/>
            <person name="Pagani I."/>
            <person name="Ivanova N."/>
            <person name="Mikhailova N."/>
            <person name="Pati A."/>
            <person name="Chen A."/>
            <person name="Palaniappan K."/>
            <person name="Rohde M."/>
            <person name="Tindall B.J."/>
            <person name="Detter J.C."/>
            <person name="Goker M."/>
            <person name="Woyke T."/>
            <person name="Bristow J."/>
            <person name="Eisen J.A."/>
            <person name="Markowitz V."/>
            <person name="Hugenholtz P."/>
            <person name="Klenk H.P."/>
            <person name="Kyrpides N.C."/>
        </authorList>
    </citation>
    <scope>NUCLEOTIDE SEQUENCE</scope>
    <source>
        <strain evidence="3">DSM 17368 / JCM 12287 / NRRL B-23963</strain>
    </source>
</reference>
<dbReference type="PANTHER" id="PTHR30283:SF4">
    <property type="entry name" value="PEROXIDE STRESS RESISTANCE PROTEIN YAAA"/>
    <property type="match status" value="1"/>
</dbReference>
<dbReference type="STRING" id="926562.Oweho_1579"/>
<dbReference type="AlphaFoldDB" id="G8QZE1"/>
<sequence length="254" mass="29605">MILFLSPAKTLDFEKDVQIGEVTKPVFLEESQKVNAKLKKVSRKKLMELQGISTQLASLNYDRNQQWNAEHNENVKQAVFSFKGDVYVGLQAENWNEQDMSFANEHVRILSGLYGILKPSDLIMPYRLEMGTWLKVGRREDLYHFWQDKIKAYFKENIDSEELIVNLASIEYFKAVEKAKVKNQVLNVEFKDFSNGKFKIISFFAKKARGLMADFIVKNRISTAEDLKKFDTDGYYFDAKESTEGNYVFLRDKK</sequence>
<dbReference type="PANTHER" id="PTHR30283">
    <property type="entry name" value="PEROXIDE STRESS RESPONSE PROTEIN YAAA"/>
    <property type="match status" value="1"/>
</dbReference>
<dbReference type="EMBL" id="CP003156">
    <property type="protein sequence ID" value="AEV32569.1"/>
    <property type="molecule type" value="Genomic_DNA"/>
</dbReference>
<dbReference type="PATRIC" id="fig|926562.3.peg.1580"/>
<dbReference type="GO" id="GO:0005829">
    <property type="term" value="C:cytosol"/>
    <property type="evidence" value="ECO:0007669"/>
    <property type="project" value="TreeGrafter"/>
</dbReference>
<dbReference type="HOGENOM" id="CLU_061989_0_0_10"/>